<proteinExistence type="predicted"/>
<evidence type="ECO:0000313" key="2">
    <source>
        <dbReference type="EMBL" id="KAJ3663977.1"/>
    </source>
</evidence>
<keyword evidence="1" id="KW-1133">Transmembrane helix</keyword>
<feature type="transmembrane region" description="Helical" evidence="1">
    <location>
        <begin position="167"/>
        <end position="194"/>
    </location>
</feature>
<keyword evidence="1" id="KW-0812">Transmembrane</keyword>
<gene>
    <name evidence="2" type="ORF">Zmor_008189</name>
</gene>
<accession>A0AA38IV30</accession>
<name>A0AA38IV30_9CUCU</name>
<evidence type="ECO:0000256" key="1">
    <source>
        <dbReference type="SAM" id="Phobius"/>
    </source>
</evidence>
<protein>
    <submittedName>
        <fullName evidence="2">Uncharacterized protein</fullName>
    </submittedName>
</protein>
<sequence length="239" mass="27309">MCSVKKTLCIILLSDETFLMDASILAFMATFKLKTIVKELQTWSNIVDCRAFFGLNDIFDSKKARRVVLVKSGFTLGVFGVVLSLSILYFYGVGYDNLPWNVPNKVATLIAMVIFCYIYMEFCLRIVILRAILESVNKALKTSTQKNIKLFAKHAHIIRAISLNHDIIINLIAMLLIVWFLANIVFLILNIYALLDYNTYNIFTFLILHSRTIGSVAAIVLLLYFHDYQVKQKVSFPDI</sequence>
<feature type="transmembrane region" description="Helical" evidence="1">
    <location>
        <begin position="68"/>
        <end position="91"/>
    </location>
</feature>
<organism evidence="2 3">
    <name type="scientific">Zophobas morio</name>
    <dbReference type="NCBI Taxonomy" id="2755281"/>
    <lineage>
        <taxon>Eukaryota</taxon>
        <taxon>Metazoa</taxon>
        <taxon>Ecdysozoa</taxon>
        <taxon>Arthropoda</taxon>
        <taxon>Hexapoda</taxon>
        <taxon>Insecta</taxon>
        <taxon>Pterygota</taxon>
        <taxon>Neoptera</taxon>
        <taxon>Endopterygota</taxon>
        <taxon>Coleoptera</taxon>
        <taxon>Polyphaga</taxon>
        <taxon>Cucujiformia</taxon>
        <taxon>Tenebrionidae</taxon>
        <taxon>Zophobas</taxon>
    </lineage>
</organism>
<dbReference type="AlphaFoldDB" id="A0AA38IV30"/>
<dbReference type="Proteomes" id="UP001168821">
    <property type="component" value="Unassembled WGS sequence"/>
</dbReference>
<evidence type="ECO:0000313" key="3">
    <source>
        <dbReference type="Proteomes" id="UP001168821"/>
    </source>
</evidence>
<dbReference type="EMBL" id="JALNTZ010000002">
    <property type="protein sequence ID" value="KAJ3663977.1"/>
    <property type="molecule type" value="Genomic_DNA"/>
</dbReference>
<keyword evidence="1" id="KW-0472">Membrane</keyword>
<feature type="transmembrane region" description="Helical" evidence="1">
    <location>
        <begin position="106"/>
        <end position="128"/>
    </location>
</feature>
<keyword evidence="3" id="KW-1185">Reference proteome</keyword>
<reference evidence="2" key="1">
    <citation type="journal article" date="2023" name="G3 (Bethesda)">
        <title>Whole genome assemblies of Zophobas morio and Tenebrio molitor.</title>
        <authorList>
            <person name="Kaur S."/>
            <person name="Stinson S.A."/>
            <person name="diCenzo G.C."/>
        </authorList>
    </citation>
    <scope>NUCLEOTIDE SEQUENCE</scope>
    <source>
        <strain evidence="2">QUZm001</strain>
    </source>
</reference>
<feature type="transmembrane region" description="Helical" evidence="1">
    <location>
        <begin position="200"/>
        <end position="225"/>
    </location>
</feature>
<comment type="caution">
    <text evidence="2">The sequence shown here is derived from an EMBL/GenBank/DDBJ whole genome shotgun (WGS) entry which is preliminary data.</text>
</comment>